<dbReference type="InterPro" id="IPR029018">
    <property type="entry name" value="Hex-like_dom2"/>
</dbReference>
<evidence type="ECO:0000256" key="2">
    <source>
        <dbReference type="ARBA" id="ARBA00023295"/>
    </source>
</evidence>
<comment type="caution">
    <text evidence="4">The sequence shown here is derived from an EMBL/GenBank/DDBJ whole genome shotgun (WGS) entry which is preliminary data.</text>
</comment>
<sequence>MAVLLLLYPTGMASAQPKQAAGQHRPRISEPSRQKFRFDKTIFVTADFEHRNTAAEVAKWLRSEGAAASNAYNKARNRITFQRVPSIAGAAGNDAWHMVVKGARITVSFTSENALQHAIVTLQGMVAQEAGIGKYIPGGTYADWGTRTAARDHGATADAATSLRTTTELEMSLKRIGNRSKEVYVVLVDADHWRMASPSLELAGAGRRLYPADGYYTTEQLQQLAAAAKRNHIELIPTLELLSENRAFSAAFGHSVFSVEGMRLVRAALEDCIEALHPAKICLGSISSQADMRYMEFISDLASMLGVELVIIES</sequence>
<feature type="domain" description="Beta-hexosaminidase bacterial type N-terminal" evidence="3">
    <location>
        <begin position="29"/>
        <end position="144"/>
    </location>
</feature>
<dbReference type="Pfam" id="PF02838">
    <property type="entry name" value="Glyco_hydro_20b"/>
    <property type="match status" value="1"/>
</dbReference>
<evidence type="ECO:0000259" key="3">
    <source>
        <dbReference type="Pfam" id="PF02838"/>
    </source>
</evidence>
<name>A0A9D1QFX4_9BACT</name>
<dbReference type="EMBL" id="DXHL01000037">
    <property type="protein sequence ID" value="HIW11457.1"/>
    <property type="molecule type" value="Genomic_DNA"/>
</dbReference>
<proteinExistence type="predicted"/>
<evidence type="ECO:0000313" key="5">
    <source>
        <dbReference type="Proteomes" id="UP000823926"/>
    </source>
</evidence>
<reference evidence="4" key="2">
    <citation type="submission" date="2021-04" db="EMBL/GenBank/DDBJ databases">
        <authorList>
            <person name="Gilroy R."/>
        </authorList>
    </citation>
    <scope>NUCLEOTIDE SEQUENCE</scope>
    <source>
        <strain evidence="4">ChiBcec15-1070</strain>
    </source>
</reference>
<dbReference type="Proteomes" id="UP000823926">
    <property type="component" value="Unassembled WGS sequence"/>
</dbReference>
<organism evidence="4 5">
    <name type="scientific">Candidatus Rikenella faecigallinarum</name>
    <dbReference type="NCBI Taxonomy" id="2838745"/>
    <lineage>
        <taxon>Bacteria</taxon>
        <taxon>Pseudomonadati</taxon>
        <taxon>Bacteroidota</taxon>
        <taxon>Bacteroidia</taxon>
        <taxon>Bacteroidales</taxon>
        <taxon>Rikenellaceae</taxon>
        <taxon>Rikenella</taxon>
    </lineage>
</organism>
<evidence type="ECO:0000256" key="1">
    <source>
        <dbReference type="ARBA" id="ARBA00022801"/>
    </source>
</evidence>
<gene>
    <name evidence="4" type="ORF">H9888_08195</name>
</gene>
<keyword evidence="2" id="KW-0326">Glycosidase</keyword>
<dbReference type="InterPro" id="IPR017853">
    <property type="entry name" value="GH"/>
</dbReference>
<dbReference type="AlphaFoldDB" id="A0A9D1QFX4"/>
<keyword evidence="1" id="KW-0378">Hydrolase</keyword>
<reference evidence="4" key="1">
    <citation type="journal article" date="2021" name="PeerJ">
        <title>Extensive microbial diversity within the chicken gut microbiome revealed by metagenomics and culture.</title>
        <authorList>
            <person name="Gilroy R."/>
            <person name="Ravi A."/>
            <person name="Getino M."/>
            <person name="Pursley I."/>
            <person name="Horton D.L."/>
            <person name="Alikhan N.F."/>
            <person name="Baker D."/>
            <person name="Gharbi K."/>
            <person name="Hall N."/>
            <person name="Watson M."/>
            <person name="Adriaenssens E.M."/>
            <person name="Foster-Nyarko E."/>
            <person name="Jarju S."/>
            <person name="Secka A."/>
            <person name="Antonio M."/>
            <person name="Oren A."/>
            <person name="Chaudhuri R.R."/>
            <person name="La Ragione R."/>
            <person name="Hildebrand F."/>
            <person name="Pallen M.J."/>
        </authorList>
    </citation>
    <scope>NUCLEOTIDE SEQUENCE</scope>
    <source>
        <strain evidence="4">ChiBcec15-1070</strain>
    </source>
</reference>
<dbReference type="GO" id="GO:0016798">
    <property type="term" value="F:hydrolase activity, acting on glycosyl bonds"/>
    <property type="evidence" value="ECO:0007669"/>
    <property type="project" value="UniProtKB-KW"/>
</dbReference>
<dbReference type="Gene3D" id="3.20.20.80">
    <property type="entry name" value="Glycosidases"/>
    <property type="match status" value="1"/>
</dbReference>
<protein>
    <recommendedName>
        <fullName evidence="3">Beta-hexosaminidase bacterial type N-terminal domain-containing protein</fullName>
    </recommendedName>
</protein>
<evidence type="ECO:0000313" key="4">
    <source>
        <dbReference type="EMBL" id="HIW11457.1"/>
    </source>
</evidence>
<dbReference type="InterPro" id="IPR015882">
    <property type="entry name" value="HEX_bac_N"/>
</dbReference>
<dbReference type="SUPFAM" id="SSF51445">
    <property type="entry name" value="(Trans)glycosidases"/>
    <property type="match status" value="1"/>
</dbReference>
<dbReference type="Gene3D" id="3.30.379.10">
    <property type="entry name" value="Chitobiase/beta-hexosaminidase domain 2-like"/>
    <property type="match status" value="1"/>
</dbReference>
<dbReference type="GO" id="GO:0005975">
    <property type="term" value="P:carbohydrate metabolic process"/>
    <property type="evidence" value="ECO:0007669"/>
    <property type="project" value="UniProtKB-ARBA"/>
</dbReference>
<accession>A0A9D1QFX4</accession>